<accession>A0A4R3M5T9</accession>
<feature type="transmembrane region" description="Helical" evidence="9">
    <location>
        <begin position="186"/>
        <end position="205"/>
    </location>
</feature>
<feature type="transmembrane region" description="Helical" evidence="9">
    <location>
        <begin position="12"/>
        <end position="38"/>
    </location>
</feature>
<evidence type="ECO:0000256" key="7">
    <source>
        <dbReference type="ARBA" id="ARBA00022989"/>
    </source>
</evidence>
<dbReference type="Proteomes" id="UP000295525">
    <property type="component" value="Unassembled WGS sequence"/>
</dbReference>
<dbReference type="GO" id="GO:0006865">
    <property type="term" value="P:amino acid transport"/>
    <property type="evidence" value="ECO:0007669"/>
    <property type="project" value="UniProtKB-KW"/>
</dbReference>
<feature type="transmembrane region" description="Helical" evidence="9">
    <location>
        <begin position="139"/>
        <end position="157"/>
    </location>
</feature>
<feature type="transmembrane region" description="Helical" evidence="9">
    <location>
        <begin position="212"/>
        <end position="237"/>
    </location>
</feature>
<comment type="caution">
    <text evidence="11">The sequence shown here is derived from an EMBL/GenBank/DDBJ whole genome shotgun (WGS) entry which is preliminary data.</text>
</comment>
<dbReference type="EMBL" id="SMAJ01000005">
    <property type="protein sequence ID" value="TCT08670.1"/>
    <property type="molecule type" value="Genomic_DNA"/>
</dbReference>
<evidence type="ECO:0000256" key="2">
    <source>
        <dbReference type="ARBA" id="ARBA00010072"/>
    </source>
</evidence>
<dbReference type="Pfam" id="PF00528">
    <property type="entry name" value="BPD_transp_1"/>
    <property type="match status" value="1"/>
</dbReference>
<feature type="domain" description="ABC transmembrane type-1" evidence="10">
    <location>
        <begin position="91"/>
        <end position="380"/>
    </location>
</feature>
<organism evidence="11 12">
    <name type="scientific">Paralcaligenes ureilyticus</name>
    <dbReference type="NCBI Taxonomy" id="627131"/>
    <lineage>
        <taxon>Bacteria</taxon>
        <taxon>Pseudomonadati</taxon>
        <taxon>Pseudomonadota</taxon>
        <taxon>Betaproteobacteria</taxon>
        <taxon>Burkholderiales</taxon>
        <taxon>Alcaligenaceae</taxon>
        <taxon>Paralcaligenes</taxon>
    </lineage>
</organism>
<dbReference type="GO" id="GO:0022857">
    <property type="term" value="F:transmembrane transporter activity"/>
    <property type="evidence" value="ECO:0007669"/>
    <property type="project" value="InterPro"/>
</dbReference>
<reference evidence="11 12" key="1">
    <citation type="submission" date="2019-03" db="EMBL/GenBank/DDBJ databases">
        <title>Genomic Encyclopedia of Type Strains, Phase IV (KMG-IV): sequencing the most valuable type-strain genomes for metagenomic binning, comparative biology and taxonomic classification.</title>
        <authorList>
            <person name="Goeker M."/>
        </authorList>
    </citation>
    <scope>NUCLEOTIDE SEQUENCE [LARGE SCALE GENOMIC DNA]</scope>
    <source>
        <strain evidence="11 12">DSM 24591</strain>
    </source>
</reference>
<dbReference type="PANTHER" id="PTHR30614:SF37">
    <property type="entry name" value="AMINO-ACID ABC TRANSPORTER PERMEASE PROTEIN YHDX-RELATED"/>
    <property type="match status" value="1"/>
</dbReference>
<evidence type="ECO:0000256" key="8">
    <source>
        <dbReference type="ARBA" id="ARBA00023136"/>
    </source>
</evidence>
<sequence length="389" mass="41839">MNSTGRRQRYSLLDHILQVAVAAAAIAVVVGLGSSIYYGLAAHKIPINFGFLSQSSGLHLTEGTTLDWSHGLTLKSFVSSDSNLQALILGLYNTLKVALLGILLSTLLGLLVGAGRVSLNWMVNHVSLCFVELIRNTPLLIQLFFWYFAVVLQLPPLRAASSWYGTIASRQGIYTPGVVVAGAWPYFWWAVLASLVALGAAARIAKKSPAKGLAAGAMVVAIGWIVAAALLGAPLHADIPIASRFRASGGLAFSPEFAAILLALVVYTSAFISEIVRGSIEAVSKGQWMASYALGLTRRQAMISIILPQAFRILVPPLVNQYLNLAKNTSLAIAIGFPDLFNIYGTIANQTGRSMEGILIVMLAYLMINWLISLIMNIYNRRLLARGAR</sequence>
<dbReference type="SUPFAM" id="SSF161098">
    <property type="entry name" value="MetI-like"/>
    <property type="match status" value="1"/>
</dbReference>
<proteinExistence type="inferred from homology"/>
<feature type="transmembrane region" description="Helical" evidence="9">
    <location>
        <begin position="358"/>
        <end position="379"/>
    </location>
</feature>
<dbReference type="InterPro" id="IPR035906">
    <property type="entry name" value="MetI-like_sf"/>
</dbReference>
<dbReference type="InterPro" id="IPR043429">
    <property type="entry name" value="ArtM/GltK/GlnP/TcyL/YhdX-like"/>
</dbReference>
<keyword evidence="3 9" id="KW-0813">Transport</keyword>
<comment type="similarity">
    <text evidence="2">Belongs to the binding-protein-dependent transport system permease family. HisMQ subfamily.</text>
</comment>
<dbReference type="OrthoDB" id="9805999at2"/>
<evidence type="ECO:0000313" key="11">
    <source>
        <dbReference type="EMBL" id="TCT08670.1"/>
    </source>
</evidence>
<dbReference type="AlphaFoldDB" id="A0A4R3M5T9"/>
<evidence type="ECO:0000313" key="12">
    <source>
        <dbReference type="Proteomes" id="UP000295525"/>
    </source>
</evidence>
<keyword evidence="7 9" id="KW-1133">Transmembrane helix</keyword>
<feature type="transmembrane region" description="Helical" evidence="9">
    <location>
        <begin position="257"/>
        <end position="280"/>
    </location>
</feature>
<evidence type="ECO:0000259" key="10">
    <source>
        <dbReference type="PROSITE" id="PS50928"/>
    </source>
</evidence>
<evidence type="ECO:0000256" key="3">
    <source>
        <dbReference type="ARBA" id="ARBA00022448"/>
    </source>
</evidence>
<evidence type="ECO:0000256" key="4">
    <source>
        <dbReference type="ARBA" id="ARBA00022475"/>
    </source>
</evidence>
<evidence type="ECO:0000256" key="9">
    <source>
        <dbReference type="RuleBase" id="RU363032"/>
    </source>
</evidence>
<dbReference type="NCBIfam" id="TIGR01726">
    <property type="entry name" value="HEQRo_perm_3TM"/>
    <property type="match status" value="1"/>
</dbReference>
<dbReference type="PANTHER" id="PTHR30614">
    <property type="entry name" value="MEMBRANE COMPONENT OF AMINO ACID ABC TRANSPORTER"/>
    <property type="match status" value="1"/>
</dbReference>
<keyword evidence="6" id="KW-0029">Amino-acid transport</keyword>
<dbReference type="CDD" id="cd06261">
    <property type="entry name" value="TM_PBP2"/>
    <property type="match status" value="1"/>
</dbReference>
<keyword evidence="12" id="KW-1185">Reference proteome</keyword>
<dbReference type="InterPro" id="IPR010065">
    <property type="entry name" value="AA_ABC_transptr_permease_3TM"/>
</dbReference>
<dbReference type="PROSITE" id="PS50928">
    <property type="entry name" value="ABC_TM1"/>
    <property type="match status" value="1"/>
</dbReference>
<keyword evidence="8 9" id="KW-0472">Membrane</keyword>
<dbReference type="GO" id="GO:0043190">
    <property type="term" value="C:ATP-binding cassette (ABC) transporter complex"/>
    <property type="evidence" value="ECO:0007669"/>
    <property type="project" value="InterPro"/>
</dbReference>
<evidence type="ECO:0000256" key="1">
    <source>
        <dbReference type="ARBA" id="ARBA00004429"/>
    </source>
</evidence>
<dbReference type="Gene3D" id="1.10.3720.10">
    <property type="entry name" value="MetI-like"/>
    <property type="match status" value="1"/>
</dbReference>
<evidence type="ECO:0000256" key="5">
    <source>
        <dbReference type="ARBA" id="ARBA00022692"/>
    </source>
</evidence>
<evidence type="ECO:0000256" key="6">
    <source>
        <dbReference type="ARBA" id="ARBA00022970"/>
    </source>
</evidence>
<protein>
    <submittedName>
        <fullName evidence="11">General L-amino acid transport system permease protein</fullName>
    </submittedName>
</protein>
<keyword evidence="5 9" id="KW-0812">Transmembrane</keyword>
<gene>
    <name evidence="11" type="ORF">EDC26_105223</name>
</gene>
<comment type="subcellular location">
    <subcellularLocation>
        <location evidence="1">Cell inner membrane</location>
        <topology evidence="1">Multi-pass membrane protein</topology>
    </subcellularLocation>
    <subcellularLocation>
        <location evidence="9">Cell membrane</location>
        <topology evidence="9">Multi-pass membrane protein</topology>
    </subcellularLocation>
</comment>
<dbReference type="RefSeq" id="WP_132581850.1">
    <property type="nucleotide sequence ID" value="NZ_SMAJ01000005.1"/>
</dbReference>
<dbReference type="InterPro" id="IPR000515">
    <property type="entry name" value="MetI-like"/>
</dbReference>
<keyword evidence="4" id="KW-1003">Cell membrane</keyword>
<name>A0A4R3M5T9_9BURK</name>
<feature type="transmembrane region" description="Helical" evidence="9">
    <location>
        <begin position="97"/>
        <end position="119"/>
    </location>
</feature>